<gene>
    <name evidence="1" type="ORF">GNZ21_04485</name>
</gene>
<keyword evidence="2" id="KW-1185">Reference proteome</keyword>
<comment type="caution">
    <text evidence="1">The sequence shown here is derived from an EMBL/GenBank/DDBJ whole genome shotgun (WGS) entry which is preliminary data.</text>
</comment>
<evidence type="ECO:0000313" key="2">
    <source>
        <dbReference type="Proteomes" id="UP000460157"/>
    </source>
</evidence>
<evidence type="ECO:0000313" key="1">
    <source>
        <dbReference type="EMBL" id="MVT25625.1"/>
    </source>
</evidence>
<sequence>MTEDYVRTAEEIARRAHTGQTDKLGIDYIEHPARVAERVRKYNDSAEAVAAAWLHDVLEDTPVTAENLRAARLPEEVITVVELLTKRPGQRLADYCNGVRQNPIALAVKHADIDDNTDPTRTSQLPQEIQDRLRKKYERTRHFLQNSPHWKGRAHPGTSHAARSNGYVFGGTAIAPMPSAAETAQAKQSLRFTAEKFSTPSLSEYNSILEACDFDITTVTLRLTSWDEAADWYLTSNNFERLGFIETALHSEALATHLPELVVRL</sequence>
<dbReference type="Gene3D" id="1.10.3210.10">
    <property type="entry name" value="Hypothetical protein af1432"/>
    <property type="match status" value="1"/>
</dbReference>
<name>A0A7K1UGM9_9MICC</name>
<proteinExistence type="predicted"/>
<dbReference type="EMBL" id="WRPM01000030">
    <property type="protein sequence ID" value="MVT25625.1"/>
    <property type="molecule type" value="Genomic_DNA"/>
</dbReference>
<dbReference type="SUPFAM" id="SSF109604">
    <property type="entry name" value="HD-domain/PDEase-like"/>
    <property type="match status" value="1"/>
</dbReference>
<reference evidence="1 2" key="1">
    <citation type="submission" date="2019-12" db="EMBL/GenBank/DDBJ databases">
        <title>Nesterenkonia muleiensis sp. nov., a novel actinobacterium isolated from sap of Populus euphratica.</title>
        <authorList>
            <person name="Wang R."/>
        </authorList>
    </citation>
    <scope>NUCLEOTIDE SEQUENCE [LARGE SCALE GENOMIC DNA]</scope>
    <source>
        <strain evidence="1 2">F10</strain>
    </source>
</reference>
<dbReference type="Proteomes" id="UP000460157">
    <property type="component" value="Unassembled WGS sequence"/>
</dbReference>
<dbReference type="RefSeq" id="WP_157321722.1">
    <property type="nucleotide sequence ID" value="NZ_BMFX01000001.1"/>
</dbReference>
<accession>A0A7K1UGM9</accession>
<dbReference type="Pfam" id="PF13328">
    <property type="entry name" value="HD_4"/>
    <property type="match status" value="1"/>
</dbReference>
<protein>
    <submittedName>
        <fullName evidence="1">HD domain-containing protein</fullName>
    </submittedName>
</protein>
<dbReference type="OrthoDB" id="9802385at2"/>
<organism evidence="1 2">
    <name type="scientific">Nesterenkonia alkaliphila</name>
    <dbReference type="NCBI Taxonomy" id="1463631"/>
    <lineage>
        <taxon>Bacteria</taxon>
        <taxon>Bacillati</taxon>
        <taxon>Actinomycetota</taxon>
        <taxon>Actinomycetes</taxon>
        <taxon>Micrococcales</taxon>
        <taxon>Micrococcaceae</taxon>
        <taxon>Nesterenkonia</taxon>
    </lineage>
</organism>
<dbReference type="AlphaFoldDB" id="A0A7K1UGM9"/>